<dbReference type="PANTHER" id="PTHR43037:SF3">
    <property type="entry name" value="FERULOYL ESTERASE B"/>
    <property type="match status" value="1"/>
</dbReference>
<dbReference type="GO" id="GO:0006508">
    <property type="term" value="P:proteolysis"/>
    <property type="evidence" value="ECO:0007669"/>
    <property type="project" value="InterPro"/>
</dbReference>
<dbReference type="InterPro" id="IPR029058">
    <property type="entry name" value="AB_hydrolase_fold"/>
</dbReference>
<dbReference type="InterPro" id="IPR050955">
    <property type="entry name" value="Plant_Biomass_Hydrol_Est"/>
</dbReference>
<dbReference type="STRING" id="1283841.A0A084QS82"/>
<dbReference type="Gene3D" id="3.40.50.1820">
    <property type="entry name" value="alpha/beta hydrolase"/>
    <property type="match status" value="1"/>
</dbReference>
<evidence type="ECO:0000256" key="1">
    <source>
        <dbReference type="ARBA" id="ARBA00022729"/>
    </source>
</evidence>
<dbReference type="PANTHER" id="PTHR43037">
    <property type="entry name" value="UNNAMED PRODUCT-RELATED"/>
    <property type="match status" value="1"/>
</dbReference>
<dbReference type="AlphaFoldDB" id="A0A084QS82"/>
<keyword evidence="5" id="KW-1185">Reference proteome</keyword>
<dbReference type="OrthoDB" id="2425929at2759"/>
<sequence>MVLFSLLYVAFSAAIAAAASLQRVTNFGNNPTGINMHIYVPDRVAADPAIIVATPNMSNCWDVHSPASLTHGSGGDAAGIISMVTYTLQTYNGDAARVYVMGFSSGGMMTNVMAGSYPEVFEAGAAFSGTAHACFAGVPSATPFSPNQTCAQGLSHTPEEWGNFVLNSYPDYTGRRPRMQIWHDLADTLVRPQCASEALKQWSNVLGETFTRNATGVPSGQWTQSLYGDGTRLQGFFGQDVGHAAQINEETLLRFFGILS</sequence>
<keyword evidence="1 2" id="KW-0732">Signal</keyword>
<feature type="domain" description="Peptidase S9 prolyl oligopeptidase catalytic" evidence="3">
    <location>
        <begin position="79"/>
        <end position="196"/>
    </location>
</feature>
<evidence type="ECO:0000256" key="2">
    <source>
        <dbReference type="SAM" id="SignalP"/>
    </source>
</evidence>
<dbReference type="InParanoid" id="A0A084QS82"/>
<dbReference type="InterPro" id="IPR001375">
    <property type="entry name" value="Peptidase_S9_cat"/>
</dbReference>
<feature type="signal peptide" evidence="2">
    <location>
        <begin position="1"/>
        <end position="18"/>
    </location>
</feature>
<dbReference type="GO" id="GO:0008236">
    <property type="term" value="F:serine-type peptidase activity"/>
    <property type="evidence" value="ECO:0007669"/>
    <property type="project" value="InterPro"/>
</dbReference>
<dbReference type="HOGENOM" id="CLU_027551_1_1_1"/>
<evidence type="ECO:0000259" key="3">
    <source>
        <dbReference type="Pfam" id="PF00326"/>
    </source>
</evidence>
<proteinExistence type="predicted"/>
<protein>
    <recommendedName>
        <fullName evidence="3">Peptidase S9 prolyl oligopeptidase catalytic domain-containing protein</fullName>
    </recommendedName>
</protein>
<reference evidence="4 5" key="1">
    <citation type="journal article" date="2014" name="BMC Genomics">
        <title>Comparative genome sequencing reveals chemotype-specific gene clusters in the toxigenic black mold Stachybotrys.</title>
        <authorList>
            <person name="Semeiks J."/>
            <person name="Borek D."/>
            <person name="Otwinowski Z."/>
            <person name="Grishin N.V."/>
        </authorList>
    </citation>
    <scope>NUCLEOTIDE SEQUENCE [LARGE SCALE GENOMIC DNA]</scope>
    <source>
        <strain evidence="4 5">IBT 40285</strain>
    </source>
</reference>
<evidence type="ECO:0000313" key="5">
    <source>
        <dbReference type="Proteomes" id="UP000028524"/>
    </source>
</evidence>
<evidence type="ECO:0000313" key="4">
    <source>
        <dbReference type="EMBL" id="KFA66817.1"/>
    </source>
</evidence>
<organism evidence="4 5">
    <name type="scientific">Stachybotrys chlorohalonatus (strain IBT 40285)</name>
    <dbReference type="NCBI Taxonomy" id="1283841"/>
    <lineage>
        <taxon>Eukaryota</taxon>
        <taxon>Fungi</taxon>
        <taxon>Dikarya</taxon>
        <taxon>Ascomycota</taxon>
        <taxon>Pezizomycotina</taxon>
        <taxon>Sordariomycetes</taxon>
        <taxon>Hypocreomycetidae</taxon>
        <taxon>Hypocreales</taxon>
        <taxon>Stachybotryaceae</taxon>
        <taxon>Stachybotrys</taxon>
    </lineage>
</organism>
<gene>
    <name evidence="4" type="ORF">S40285_06818</name>
</gene>
<dbReference type="SUPFAM" id="SSF53474">
    <property type="entry name" value="alpha/beta-Hydrolases"/>
    <property type="match status" value="1"/>
</dbReference>
<dbReference type="Pfam" id="PF00326">
    <property type="entry name" value="Peptidase_S9"/>
    <property type="match status" value="1"/>
</dbReference>
<name>A0A084QS82_STAC4</name>
<dbReference type="OMA" id="VMLKFFG"/>
<accession>A0A084QS82</accession>
<dbReference type="Proteomes" id="UP000028524">
    <property type="component" value="Unassembled WGS sequence"/>
</dbReference>
<feature type="chain" id="PRO_5038859240" description="Peptidase S9 prolyl oligopeptidase catalytic domain-containing protein" evidence="2">
    <location>
        <begin position="19"/>
        <end position="260"/>
    </location>
</feature>
<dbReference type="EMBL" id="KL660354">
    <property type="protein sequence ID" value="KFA66817.1"/>
    <property type="molecule type" value="Genomic_DNA"/>
</dbReference>